<evidence type="ECO:0000313" key="1">
    <source>
        <dbReference type="EMBL" id="MDX8415216.1"/>
    </source>
</evidence>
<dbReference type="Proteomes" id="UP001275932">
    <property type="component" value="Unassembled WGS sequence"/>
</dbReference>
<dbReference type="SUPFAM" id="SSF53067">
    <property type="entry name" value="Actin-like ATPase domain"/>
    <property type="match status" value="1"/>
</dbReference>
<organism evidence="1 2">
    <name type="scientific">Intestinicryptomonas porci</name>
    <dbReference type="NCBI Taxonomy" id="2926320"/>
    <lineage>
        <taxon>Bacteria</taxon>
        <taxon>Pseudomonadati</taxon>
        <taxon>Verrucomicrobiota</taxon>
        <taxon>Opitutia</taxon>
        <taxon>Opitutales</taxon>
        <taxon>Intestinicryptomonaceae</taxon>
        <taxon>Intestinicryptomonas</taxon>
    </lineage>
</organism>
<accession>A0ABU4WF73</accession>
<protein>
    <submittedName>
        <fullName evidence="1">Uncharacterized protein</fullName>
    </submittedName>
</protein>
<gene>
    <name evidence="1" type="ORF">MOX91_03355</name>
</gene>
<dbReference type="EMBL" id="JALBUT010000003">
    <property type="protein sequence ID" value="MDX8415216.1"/>
    <property type="molecule type" value="Genomic_DNA"/>
</dbReference>
<evidence type="ECO:0000313" key="2">
    <source>
        <dbReference type="Proteomes" id="UP001275932"/>
    </source>
</evidence>
<comment type="caution">
    <text evidence="1">The sequence shown here is derived from an EMBL/GenBank/DDBJ whole genome shotgun (WGS) entry which is preliminary data.</text>
</comment>
<keyword evidence="2" id="KW-1185">Reference proteome</keyword>
<sequence length="223" mass="24556">MEKFGEKFLSNGNVLFIDTASDNISACLAQNGKIICSMSKQGGALENMFGILNEIFAAASLNARDVSAFGFCQGVGSILGIRTASAALSTFRAANKNSVCFAWNLLKTYAQILKASRSEFAILCPSRKNFANLLAFENGKTIEKEIASSEIQGIKLPKYFVEQRKSADKNFENLERVFFNATEIAEFLLKNEDFAYVCEPSEILDAAVLAKREYVKWNSPAHS</sequence>
<dbReference type="Gene3D" id="3.30.420.40">
    <property type="match status" value="1"/>
</dbReference>
<reference evidence="1 2" key="1">
    <citation type="submission" date="2022-03" db="EMBL/GenBank/DDBJ databases">
        <title>Novel taxa within the pig intestine.</title>
        <authorList>
            <person name="Wylensek D."/>
            <person name="Bishof K."/>
            <person name="Afrizal A."/>
            <person name="Clavel T."/>
        </authorList>
    </citation>
    <scope>NUCLEOTIDE SEQUENCE [LARGE SCALE GENOMIC DNA]</scope>
    <source>
        <strain evidence="1 2">CLA-KB-P66</strain>
    </source>
</reference>
<dbReference type="RefSeq" id="WP_370396664.1">
    <property type="nucleotide sequence ID" value="NZ_JALBUT010000003.1"/>
</dbReference>
<name>A0ABU4WF73_9BACT</name>
<dbReference type="InterPro" id="IPR043129">
    <property type="entry name" value="ATPase_NBD"/>
</dbReference>
<proteinExistence type="predicted"/>